<dbReference type="InterPro" id="IPR002110">
    <property type="entry name" value="Ankyrin_rpt"/>
</dbReference>
<name>A0AAV3NY71_LITER</name>
<dbReference type="Proteomes" id="UP001454036">
    <property type="component" value="Unassembled WGS sequence"/>
</dbReference>
<evidence type="ECO:0000313" key="2">
    <source>
        <dbReference type="Proteomes" id="UP001454036"/>
    </source>
</evidence>
<dbReference type="EMBL" id="BAABME010030734">
    <property type="protein sequence ID" value="GAA0142692.1"/>
    <property type="molecule type" value="Genomic_DNA"/>
</dbReference>
<dbReference type="SUPFAM" id="SSF48403">
    <property type="entry name" value="Ankyrin repeat"/>
    <property type="match status" value="1"/>
</dbReference>
<dbReference type="Gene3D" id="1.25.40.20">
    <property type="entry name" value="Ankyrin repeat-containing domain"/>
    <property type="match status" value="1"/>
</dbReference>
<protein>
    <submittedName>
        <fullName evidence="1">Uncharacterized protein</fullName>
    </submittedName>
</protein>
<dbReference type="AlphaFoldDB" id="A0AAV3NY71"/>
<dbReference type="PANTHER" id="PTHR24121:SF20">
    <property type="entry name" value="TONSOKU-LIKE PROTEIN"/>
    <property type="match status" value="1"/>
</dbReference>
<reference evidence="1 2" key="1">
    <citation type="submission" date="2024-01" db="EMBL/GenBank/DDBJ databases">
        <title>The complete chloroplast genome sequence of Lithospermum erythrorhizon: insights into the phylogenetic relationship among Boraginaceae species and the maternal lineages of purple gromwells.</title>
        <authorList>
            <person name="Okada T."/>
            <person name="Watanabe K."/>
        </authorList>
    </citation>
    <scope>NUCLEOTIDE SEQUENCE [LARGE SCALE GENOMIC DNA]</scope>
</reference>
<gene>
    <name evidence="1" type="ORF">LIER_42736</name>
</gene>
<keyword evidence="2" id="KW-1185">Reference proteome</keyword>
<accession>A0AAV3NY71</accession>
<proteinExistence type="predicted"/>
<comment type="caution">
    <text evidence="1">The sequence shown here is derived from an EMBL/GenBank/DDBJ whole genome shotgun (WGS) entry which is preliminary data.</text>
</comment>
<organism evidence="1 2">
    <name type="scientific">Lithospermum erythrorhizon</name>
    <name type="common">Purple gromwell</name>
    <name type="synonym">Lithospermum officinale var. erythrorhizon</name>
    <dbReference type="NCBI Taxonomy" id="34254"/>
    <lineage>
        <taxon>Eukaryota</taxon>
        <taxon>Viridiplantae</taxon>
        <taxon>Streptophyta</taxon>
        <taxon>Embryophyta</taxon>
        <taxon>Tracheophyta</taxon>
        <taxon>Spermatophyta</taxon>
        <taxon>Magnoliopsida</taxon>
        <taxon>eudicotyledons</taxon>
        <taxon>Gunneridae</taxon>
        <taxon>Pentapetalae</taxon>
        <taxon>asterids</taxon>
        <taxon>lamiids</taxon>
        <taxon>Boraginales</taxon>
        <taxon>Boraginaceae</taxon>
        <taxon>Boraginoideae</taxon>
        <taxon>Lithospermeae</taxon>
        <taxon>Lithospermum</taxon>
    </lineage>
</organism>
<dbReference type="SMART" id="SM00248">
    <property type="entry name" value="ANK"/>
    <property type="match status" value="2"/>
</dbReference>
<evidence type="ECO:0000313" key="1">
    <source>
        <dbReference type="EMBL" id="GAA0142692.1"/>
    </source>
</evidence>
<dbReference type="InterPro" id="IPR036770">
    <property type="entry name" value="Ankyrin_rpt-contain_sf"/>
</dbReference>
<sequence>MATLSTNNIDYLDNCNERELIVEAYDAIMDHGKDNKLIKICQLLPDGPLHKITMHGSTILHKAAYSKQKKLVSELLDMVFSNKKYQDLITRRDEKACATFLHEMATSDEMVDAAQRVLAREPTMQYELNERGETPLFRSACYGKKDMFHFLHEEMKKDLGNVEQLKEFFKRPRDGSTILHMTVIAEHFGNNI</sequence>
<dbReference type="PANTHER" id="PTHR24121">
    <property type="entry name" value="NO MECHANORECEPTOR POTENTIAL C, ISOFORM D-RELATED"/>
    <property type="match status" value="1"/>
</dbReference>